<dbReference type="RefSeq" id="WP_191945599.1">
    <property type="nucleotide sequence ID" value="NZ_JACYNP010000011.1"/>
</dbReference>
<evidence type="ECO:0000313" key="2">
    <source>
        <dbReference type="EMBL" id="MBD8123733.1"/>
    </source>
</evidence>
<reference evidence="2 3" key="1">
    <citation type="journal article" date="2020" name="FEMS Microbiol. Ecol.">
        <title>Temporal dynamics of bacterial communities during seed development and maturation.</title>
        <authorList>
            <person name="Chesneau G."/>
            <person name="Torres-Cortes G."/>
            <person name="Briand M."/>
            <person name="Darrasse A."/>
            <person name="Preveaux A."/>
            <person name="Marais C."/>
            <person name="Jacques M.A."/>
            <person name="Shade A."/>
            <person name="Barret M."/>
        </authorList>
    </citation>
    <scope>NUCLEOTIDE SEQUENCE [LARGE SCALE GENOMIC DNA]</scope>
    <source>
        <strain evidence="2 3">CFBP13723</strain>
    </source>
</reference>
<evidence type="ECO:0000313" key="3">
    <source>
        <dbReference type="Proteomes" id="UP000625247"/>
    </source>
</evidence>
<sequence length="75" mass="8584">MDPNDHKFTASNGNSDSAKAYRAQQEELLKQGKLDEAIKMDVDDIRSKFGDKYDAAIEQMIKYSKSLNPEDFKPR</sequence>
<dbReference type="EMBL" id="JACYNP010000011">
    <property type="protein sequence ID" value="MBD8123733.1"/>
    <property type="molecule type" value="Genomic_DNA"/>
</dbReference>
<dbReference type="Proteomes" id="UP000625247">
    <property type="component" value="Unassembled WGS sequence"/>
</dbReference>
<evidence type="ECO:0000256" key="1">
    <source>
        <dbReference type="SAM" id="MobiDB-lite"/>
    </source>
</evidence>
<accession>A0ABR9AC84</accession>
<protein>
    <submittedName>
        <fullName evidence="2">Uncharacterized protein</fullName>
    </submittedName>
</protein>
<name>A0ABR9AC84_9PSED</name>
<keyword evidence="3" id="KW-1185">Reference proteome</keyword>
<comment type="caution">
    <text evidence="2">The sequence shown here is derived from an EMBL/GenBank/DDBJ whole genome shotgun (WGS) entry which is preliminary data.</text>
</comment>
<organism evidence="2 3">
    <name type="scientific">Pseudomonas lutea</name>
    <dbReference type="NCBI Taxonomy" id="243924"/>
    <lineage>
        <taxon>Bacteria</taxon>
        <taxon>Pseudomonadati</taxon>
        <taxon>Pseudomonadota</taxon>
        <taxon>Gammaproteobacteria</taxon>
        <taxon>Pseudomonadales</taxon>
        <taxon>Pseudomonadaceae</taxon>
        <taxon>Pseudomonas</taxon>
    </lineage>
</organism>
<proteinExistence type="predicted"/>
<feature type="region of interest" description="Disordered" evidence="1">
    <location>
        <begin position="1"/>
        <end position="23"/>
    </location>
</feature>
<gene>
    <name evidence="2" type="ORF">IFT62_21235</name>
</gene>